<accession>A0A8A4TP94</accession>
<dbReference type="EMBL" id="CP071793">
    <property type="protein sequence ID" value="QTD50721.1"/>
    <property type="molecule type" value="Genomic_DNA"/>
</dbReference>
<dbReference type="KEGG" id="scor:J3U87_34475"/>
<organism evidence="1 2">
    <name type="scientific">Sulfidibacter corallicola</name>
    <dbReference type="NCBI Taxonomy" id="2818388"/>
    <lineage>
        <taxon>Bacteria</taxon>
        <taxon>Pseudomonadati</taxon>
        <taxon>Acidobacteriota</taxon>
        <taxon>Holophagae</taxon>
        <taxon>Acanthopleuribacterales</taxon>
        <taxon>Acanthopleuribacteraceae</taxon>
        <taxon>Sulfidibacter</taxon>
    </lineage>
</organism>
<evidence type="ECO:0000313" key="2">
    <source>
        <dbReference type="Proteomes" id="UP000663929"/>
    </source>
</evidence>
<reference evidence="1" key="1">
    <citation type="submission" date="2021-03" db="EMBL/GenBank/DDBJ databases">
        <title>Acanthopleuribacteraceae sp. M133.</title>
        <authorList>
            <person name="Wang G."/>
        </authorList>
    </citation>
    <scope>NUCLEOTIDE SEQUENCE</scope>
    <source>
        <strain evidence="1">M133</strain>
    </source>
</reference>
<gene>
    <name evidence="1" type="ORF">J3U87_34475</name>
</gene>
<name>A0A8A4TP94_SULCO</name>
<dbReference type="Proteomes" id="UP000663929">
    <property type="component" value="Chromosome"/>
</dbReference>
<dbReference type="RefSeq" id="WP_237380657.1">
    <property type="nucleotide sequence ID" value="NZ_CP071793.1"/>
</dbReference>
<evidence type="ECO:0000313" key="1">
    <source>
        <dbReference type="EMBL" id="QTD50721.1"/>
    </source>
</evidence>
<protein>
    <submittedName>
        <fullName evidence="1">Uncharacterized protein</fullName>
    </submittedName>
</protein>
<keyword evidence="2" id="KW-1185">Reference proteome</keyword>
<dbReference type="AlphaFoldDB" id="A0A8A4TP94"/>
<proteinExistence type="predicted"/>
<sequence length="86" mass="10321">MARLAQERAHTFINELEDFAEEHDLTIDDLTDSNSYEWARHFDESYPNEHCAIFHYRNIEGEAIHVDVYEYRFESATLYFEKAIDD</sequence>